<reference evidence="1 2" key="1">
    <citation type="journal article" date="2012" name="J. Bacteriol.">
        <title>Genome sequence of cold-adapted Pseudomonas mandelii strain JR-1.</title>
        <authorList>
            <person name="Jang S.H."/>
            <person name="Kim J."/>
            <person name="Kim J."/>
            <person name="Hong S."/>
            <person name="Lee C."/>
        </authorList>
    </citation>
    <scope>NUCLEOTIDE SEQUENCE [LARGE SCALE GENOMIC DNA]</scope>
    <source>
        <strain evidence="1 2">JR-1</strain>
    </source>
</reference>
<dbReference type="OrthoDB" id="7596528at2"/>
<dbReference type="KEGG" id="pman:OU5_1093"/>
<sequence>MKKLLLLVPLFVLLLQGCGVTMTRYEPSFENVQQLKQTPPLQSISNAQVKADAGQGSLTVRANPISSPSGSITQHIQDAITEELGRAGLLNPQAQRHLDVLVVKNELTAGMGTGTGQLAARFTLLKGNEVVYDATKDVSRQWDSSFFGAIAIPNAANAYNPMVRDLLKTLYSDPQFIQALK</sequence>
<accession>A0A024E5U7</accession>
<dbReference type="RefSeq" id="WP_010459060.1">
    <property type="nucleotide sequence ID" value="NZ_CP005960.1"/>
</dbReference>
<dbReference type="GeneID" id="46433269"/>
<proteinExistence type="predicted"/>
<dbReference type="PROSITE" id="PS51257">
    <property type="entry name" value="PROKAR_LIPOPROTEIN"/>
    <property type="match status" value="1"/>
</dbReference>
<organism evidence="1 2">
    <name type="scientific">Pseudomonas mandelii JR-1</name>
    <dbReference type="NCBI Taxonomy" id="1147786"/>
    <lineage>
        <taxon>Bacteria</taxon>
        <taxon>Pseudomonadati</taxon>
        <taxon>Pseudomonadota</taxon>
        <taxon>Gammaproteobacteria</taxon>
        <taxon>Pseudomonadales</taxon>
        <taxon>Pseudomonadaceae</taxon>
        <taxon>Pseudomonas</taxon>
    </lineage>
</organism>
<evidence type="ECO:0008006" key="3">
    <source>
        <dbReference type="Google" id="ProtNLM"/>
    </source>
</evidence>
<evidence type="ECO:0000313" key="2">
    <source>
        <dbReference type="Proteomes" id="UP000026913"/>
    </source>
</evidence>
<name>A0A024E5U7_9PSED</name>
<evidence type="ECO:0000313" key="1">
    <source>
        <dbReference type="EMBL" id="AHZ68172.1"/>
    </source>
</evidence>
<gene>
    <name evidence="1" type="ORF">OU5_1093</name>
</gene>
<dbReference type="AlphaFoldDB" id="A0A024E5U7"/>
<protein>
    <recommendedName>
        <fullName evidence="3">Lipoprotein</fullName>
    </recommendedName>
</protein>
<dbReference type="HOGENOM" id="CLU_119097_0_0_6"/>
<dbReference type="Proteomes" id="UP000026913">
    <property type="component" value="Chromosome"/>
</dbReference>
<dbReference type="EMBL" id="CP005960">
    <property type="protein sequence ID" value="AHZ68172.1"/>
    <property type="molecule type" value="Genomic_DNA"/>
</dbReference>